<accession>A0ABW0MVJ3</accession>
<evidence type="ECO:0000313" key="2">
    <source>
        <dbReference type="Proteomes" id="UP001595956"/>
    </source>
</evidence>
<gene>
    <name evidence="1" type="ORF">ACFPKY_02775</name>
</gene>
<dbReference type="Proteomes" id="UP001595956">
    <property type="component" value="Unassembled WGS sequence"/>
</dbReference>
<proteinExistence type="predicted"/>
<sequence length="50" mass="5879">MDNGIILRDFAKSELDYRSSRIRSDLAGRRRRRALNRGTDIDGLTWTKVR</sequence>
<dbReference type="RefSeq" id="WP_345177595.1">
    <property type="nucleotide sequence ID" value="NZ_BAABFQ010000006.1"/>
</dbReference>
<dbReference type="EMBL" id="JBHSMD010000001">
    <property type="protein sequence ID" value="MFC5492004.1"/>
    <property type="molecule type" value="Genomic_DNA"/>
</dbReference>
<protein>
    <submittedName>
        <fullName evidence="1">Uncharacterized protein</fullName>
    </submittedName>
</protein>
<name>A0ABW0MVJ3_9ACTN</name>
<keyword evidence="2" id="KW-1185">Reference proteome</keyword>
<comment type="caution">
    <text evidence="1">The sequence shown here is derived from an EMBL/GenBank/DDBJ whole genome shotgun (WGS) entry which is preliminary data.</text>
</comment>
<evidence type="ECO:0000313" key="1">
    <source>
        <dbReference type="EMBL" id="MFC5492004.1"/>
    </source>
</evidence>
<reference evidence="2" key="1">
    <citation type="journal article" date="2019" name="Int. J. Syst. Evol. Microbiol.">
        <title>The Global Catalogue of Microorganisms (GCM) 10K type strain sequencing project: providing services to taxonomists for standard genome sequencing and annotation.</title>
        <authorList>
            <consortium name="The Broad Institute Genomics Platform"/>
            <consortium name="The Broad Institute Genome Sequencing Center for Infectious Disease"/>
            <person name="Wu L."/>
            <person name="Ma J."/>
        </authorList>
    </citation>
    <scope>NUCLEOTIDE SEQUENCE [LARGE SCALE GENOMIC DNA]</scope>
    <source>
        <strain evidence="2">KACC 13778</strain>
    </source>
</reference>
<organism evidence="1 2">
    <name type="scientific">Nocardioides caricicola</name>
    <dbReference type="NCBI Taxonomy" id="634770"/>
    <lineage>
        <taxon>Bacteria</taxon>
        <taxon>Bacillati</taxon>
        <taxon>Actinomycetota</taxon>
        <taxon>Actinomycetes</taxon>
        <taxon>Propionibacteriales</taxon>
        <taxon>Nocardioidaceae</taxon>
        <taxon>Nocardioides</taxon>
    </lineage>
</organism>